<dbReference type="Proteomes" id="UP000290408">
    <property type="component" value="Chromosome"/>
</dbReference>
<dbReference type="AlphaFoldDB" id="A0A4V0ZBF4"/>
<keyword evidence="2" id="KW-1185">Reference proteome</keyword>
<name>A0A4V0ZBF4_9MICO</name>
<keyword evidence="1" id="KW-0067">ATP-binding</keyword>
<sequence>MARRLDDGDRDIWGITTHDWSVDVDVEHLAKARQAAESLGDAMALHLVLEVLAYADDEAEAAGRRGCVRVVVRGDEIQVADDGRGTDTRRDAEGRVVRKPIMATRDVRFFDEEDPVLLPDGLPRRGMSTVSAASPSLLHDNWRTSGAWSQEYRFGTPQAELRELPPTGRTGTTVTVRLPSPVDLDLTQLAVLVRGFAHVDVEVSGGRGADGAPPTPDRR</sequence>
<dbReference type="OrthoDB" id="4479164at2"/>
<evidence type="ECO:0000313" key="2">
    <source>
        <dbReference type="Proteomes" id="UP000290408"/>
    </source>
</evidence>
<dbReference type="SUPFAM" id="SSF55874">
    <property type="entry name" value="ATPase domain of HSP90 chaperone/DNA topoisomerase II/histidine kinase"/>
    <property type="match status" value="1"/>
</dbReference>
<dbReference type="EMBL" id="CP036164">
    <property type="protein sequence ID" value="QBF47808.1"/>
    <property type="molecule type" value="Genomic_DNA"/>
</dbReference>
<dbReference type="GO" id="GO:0005524">
    <property type="term" value="F:ATP binding"/>
    <property type="evidence" value="ECO:0007669"/>
    <property type="project" value="UniProtKB-KW"/>
</dbReference>
<organism evidence="1 2">
    <name type="scientific">Janibacter limosus</name>
    <dbReference type="NCBI Taxonomy" id="53458"/>
    <lineage>
        <taxon>Bacteria</taxon>
        <taxon>Bacillati</taxon>
        <taxon>Actinomycetota</taxon>
        <taxon>Actinomycetes</taxon>
        <taxon>Micrococcales</taxon>
        <taxon>Intrasporangiaceae</taxon>
        <taxon>Janibacter</taxon>
    </lineage>
</organism>
<gene>
    <name evidence="1" type="ORF">EXU32_00300</name>
</gene>
<dbReference type="Gene3D" id="3.30.565.10">
    <property type="entry name" value="Histidine kinase-like ATPase, C-terminal domain"/>
    <property type="match status" value="1"/>
</dbReference>
<accession>A0A4V0ZBF4</accession>
<proteinExistence type="predicted"/>
<reference evidence="1 2" key="1">
    <citation type="submission" date="2019-02" db="EMBL/GenBank/DDBJ databases">
        <title>Genomic data mining of an Antarctic deep-sea actinobacterium, Janibacterlimosus P3-3-X1.</title>
        <authorList>
            <person name="Liao L."/>
            <person name="Chen B."/>
        </authorList>
    </citation>
    <scope>NUCLEOTIDE SEQUENCE [LARGE SCALE GENOMIC DNA]</scope>
    <source>
        <strain evidence="1 2">P3-3-X1</strain>
    </source>
</reference>
<dbReference type="KEGG" id="jli:EXU32_00300"/>
<protein>
    <submittedName>
        <fullName evidence="1">ATP-binding protein</fullName>
    </submittedName>
</protein>
<evidence type="ECO:0000313" key="1">
    <source>
        <dbReference type="EMBL" id="QBF47808.1"/>
    </source>
</evidence>
<keyword evidence="1" id="KW-0547">Nucleotide-binding</keyword>
<dbReference type="InterPro" id="IPR036890">
    <property type="entry name" value="HATPase_C_sf"/>
</dbReference>